<protein>
    <recommendedName>
        <fullName evidence="2">F-box domain-containing protein</fullName>
    </recommendedName>
</protein>
<reference evidence="3 4" key="1">
    <citation type="submission" date="2017-02" db="EMBL/GenBank/DDBJ databases">
        <title>Genomes of Trichoderma spp. with biocontrol activity.</title>
        <authorList>
            <person name="Gardiner D."/>
            <person name="Kazan K."/>
            <person name="Vos C."/>
            <person name="Harvey P."/>
        </authorList>
    </citation>
    <scope>NUCLEOTIDE SEQUENCE [LARGE SCALE GENOMIC DNA]</scope>
    <source>
        <strain evidence="3 4">Tr1</strain>
    </source>
</reference>
<dbReference type="EMBL" id="MTYI01000217">
    <property type="protein sequence ID" value="PNP49086.1"/>
    <property type="molecule type" value="Genomic_DNA"/>
</dbReference>
<evidence type="ECO:0000313" key="4">
    <source>
        <dbReference type="Proteomes" id="UP000236290"/>
    </source>
</evidence>
<proteinExistence type="predicted"/>
<accession>A0A2K0TUB6</accession>
<feature type="region of interest" description="Disordered" evidence="1">
    <location>
        <begin position="1"/>
        <end position="23"/>
    </location>
</feature>
<evidence type="ECO:0000313" key="3">
    <source>
        <dbReference type="EMBL" id="PNP49086.1"/>
    </source>
</evidence>
<dbReference type="OrthoDB" id="1741717at2759"/>
<dbReference type="AlphaFoldDB" id="A0A2K0TUB6"/>
<dbReference type="InterPro" id="IPR001810">
    <property type="entry name" value="F-box_dom"/>
</dbReference>
<dbReference type="PROSITE" id="PS50181">
    <property type="entry name" value="FBOX"/>
    <property type="match status" value="1"/>
</dbReference>
<organism evidence="3 4">
    <name type="scientific">Trichoderma harzianum</name>
    <name type="common">Hypocrea lixii</name>
    <dbReference type="NCBI Taxonomy" id="5544"/>
    <lineage>
        <taxon>Eukaryota</taxon>
        <taxon>Fungi</taxon>
        <taxon>Dikarya</taxon>
        <taxon>Ascomycota</taxon>
        <taxon>Pezizomycotina</taxon>
        <taxon>Sordariomycetes</taxon>
        <taxon>Hypocreomycetidae</taxon>
        <taxon>Hypocreales</taxon>
        <taxon>Hypocreaceae</taxon>
        <taxon>Trichoderma</taxon>
    </lineage>
</organism>
<evidence type="ECO:0000259" key="2">
    <source>
        <dbReference type="PROSITE" id="PS50181"/>
    </source>
</evidence>
<evidence type="ECO:0000256" key="1">
    <source>
        <dbReference type="SAM" id="MobiDB-lite"/>
    </source>
</evidence>
<sequence length="111" mass="12940">MADAGSLPSPPVEDPSNTPPVPDELVRRYHEYLSRRPQQSDKMKLHEVLEELEREEDALYIIQLIHMYKGHDAYFKDDVEKSGEFAVNLSTLPDELITRIWNYLSRRGLLD</sequence>
<gene>
    <name evidence="3" type="ORF">THARTR1_10160</name>
</gene>
<feature type="compositionally biased region" description="Pro residues" evidence="1">
    <location>
        <begin position="8"/>
        <end position="22"/>
    </location>
</feature>
<dbReference type="Proteomes" id="UP000236290">
    <property type="component" value="Unassembled WGS sequence"/>
</dbReference>
<name>A0A2K0TUB6_TRIHA</name>
<feature type="domain" description="F-box" evidence="2">
    <location>
        <begin position="86"/>
        <end position="111"/>
    </location>
</feature>
<comment type="caution">
    <text evidence="3">The sequence shown here is derived from an EMBL/GenBank/DDBJ whole genome shotgun (WGS) entry which is preliminary data.</text>
</comment>